<comment type="similarity">
    <text evidence="1">Belongs to the DinB family.</text>
</comment>
<dbReference type="EMBL" id="CP002905">
    <property type="protein sequence ID" value="AEP86040.1"/>
    <property type="molecule type" value="Genomic_DNA"/>
</dbReference>
<gene>
    <name evidence="4" type="ordered locus">GYO_1385</name>
</gene>
<dbReference type="Gene3D" id="1.20.120.450">
    <property type="entry name" value="dinb family like domain"/>
    <property type="match status" value="1"/>
</dbReference>
<dbReference type="Proteomes" id="UP000002651">
    <property type="component" value="Chromosome"/>
</dbReference>
<dbReference type="GO" id="GO:0046872">
    <property type="term" value="F:metal ion binding"/>
    <property type="evidence" value="ECO:0007669"/>
    <property type="project" value="UniProtKB-KW"/>
</dbReference>
<protein>
    <recommendedName>
        <fullName evidence="6">Damage-inducible protein DinB</fullName>
    </recommendedName>
</protein>
<feature type="binding site" evidence="3">
    <location>
        <position position="77"/>
    </location>
    <ligand>
        <name>a divalent metal cation</name>
        <dbReference type="ChEBI" id="CHEBI:60240"/>
    </ligand>
</feature>
<name>G4NUW2_BACS4</name>
<organism evidence="4 5">
    <name type="scientific">Bacillus spizizenii (strain DSM 15029 / JCM 12233 / NBRC 101239 / NRRL B-23049 / TU-B-10)</name>
    <name type="common">Bacillus subtilis subsp. spizizenii</name>
    <dbReference type="NCBI Taxonomy" id="1052585"/>
    <lineage>
        <taxon>Bacteria</taxon>
        <taxon>Bacillati</taxon>
        <taxon>Bacillota</taxon>
        <taxon>Bacilli</taxon>
        <taxon>Bacillales</taxon>
        <taxon>Bacillaceae</taxon>
        <taxon>Bacillus</taxon>
    </lineage>
</organism>
<evidence type="ECO:0000256" key="3">
    <source>
        <dbReference type="PIRSR" id="PIRSR607837-1"/>
    </source>
</evidence>
<reference evidence="4 5" key="1">
    <citation type="journal article" date="2012" name="J. Bacteriol.">
        <title>Whole-genome sequences of Bacillus subtilis and close relatives.</title>
        <authorList>
            <person name="Earl A.M."/>
            <person name="Eppinger M."/>
            <person name="Fricke W.F."/>
            <person name="Rosovitz M.J."/>
            <person name="Rasko D.A."/>
            <person name="Daugherty S."/>
            <person name="Losick R."/>
            <person name="Kolter R."/>
            <person name="Ravel J."/>
        </authorList>
    </citation>
    <scope>NUCLEOTIDE SEQUENCE [LARGE SCALE GENOMIC DNA]</scope>
    <source>
        <strain evidence="5">DSM 15029 / JCM 12233 / NBRC 101239 / NRRL B-23049 / TU-B-10</strain>
    </source>
</reference>
<dbReference type="Pfam" id="PF05163">
    <property type="entry name" value="DinB"/>
    <property type="match status" value="1"/>
</dbReference>
<feature type="binding site" evidence="3">
    <location>
        <position position="81"/>
    </location>
    <ligand>
        <name>a divalent metal cation</name>
        <dbReference type="ChEBI" id="CHEBI:60240"/>
    </ligand>
</feature>
<sequence>MEYSWVRAIQGKEDIVVQFADYHTLDKVKSLSNTFRTEIIDFLETNVDEIKDELVSVPWDKEVLYTRDEILHHIIAHEIHHIGQLSVWARELKLSPISANFIGRKLKSIHSY</sequence>
<dbReference type="PANTHER" id="PTHR37302:SF3">
    <property type="entry name" value="DAMAGE-INDUCIBLE PROTEIN DINB"/>
    <property type="match status" value="1"/>
</dbReference>
<dbReference type="AlphaFoldDB" id="G4NUW2"/>
<dbReference type="HOGENOM" id="CLU_142841_0_0_9"/>
<evidence type="ECO:0000256" key="1">
    <source>
        <dbReference type="ARBA" id="ARBA00008635"/>
    </source>
</evidence>
<dbReference type="InterPro" id="IPR034660">
    <property type="entry name" value="DinB/YfiT-like"/>
</dbReference>
<dbReference type="PANTHER" id="PTHR37302">
    <property type="entry name" value="SLR1116 PROTEIN"/>
    <property type="match status" value="1"/>
</dbReference>
<keyword evidence="2 3" id="KW-0479">Metal-binding</keyword>
<evidence type="ECO:0000313" key="5">
    <source>
        <dbReference type="Proteomes" id="UP000002651"/>
    </source>
</evidence>
<evidence type="ECO:0000256" key="2">
    <source>
        <dbReference type="ARBA" id="ARBA00022723"/>
    </source>
</evidence>
<dbReference type="KEGG" id="bst:GYO_1385"/>
<dbReference type="STRING" id="1052585.GYO_1385"/>
<proteinExistence type="inferred from homology"/>
<evidence type="ECO:0008006" key="6">
    <source>
        <dbReference type="Google" id="ProtNLM"/>
    </source>
</evidence>
<evidence type="ECO:0000313" key="4">
    <source>
        <dbReference type="EMBL" id="AEP86040.1"/>
    </source>
</evidence>
<keyword evidence="5" id="KW-1185">Reference proteome</keyword>
<dbReference type="InterPro" id="IPR007837">
    <property type="entry name" value="DinB"/>
</dbReference>
<accession>G4NUW2</accession>
<dbReference type="SUPFAM" id="SSF109854">
    <property type="entry name" value="DinB/YfiT-like putative metalloenzymes"/>
    <property type="match status" value="1"/>
</dbReference>